<evidence type="ECO:0000313" key="15">
    <source>
        <dbReference type="EMBL" id="MDM8156597.1"/>
    </source>
</evidence>
<organism evidence="15 16">
    <name type="scientific">Amedibacillus dolichus</name>
    <dbReference type="NCBI Taxonomy" id="31971"/>
    <lineage>
        <taxon>Bacteria</taxon>
        <taxon>Bacillati</taxon>
        <taxon>Bacillota</taxon>
        <taxon>Erysipelotrichia</taxon>
        <taxon>Erysipelotrichales</taxon>
        <taxon>Erysipelotrichaceae</taxon>
        <taxon>Amedibacillus</taxon>
    </lineage>
</organism>
<dbReference type="PANTHER" id="PTHR43090">
    <property type="entry name" value="1-(5-PHOSPHORIBOSYL)-5-[(5-PHOSPHORIBOSYLAMINO)METHYLIDENEAMINO] IMIDAZOLE-4-CARBOXAMIDE ISOMERASE"/>
    <property type="match status" value="1"/>
</dbReference>
<evidence type="ECO:0000256" key="2">
    <source>
        <dbReference type="ARBA" id="ARBA00004496"/>
    </source>
</evidence>
<dbReference type="SUPFAM" id="SSF51366">
    <property type="entry name" value="Ribulose-phoshate binding barrel"/>
    <property type="match status" value="1"/>
</dbReference>
<feature type="active site" description="Proton donor" evidence="12">
    <location>
        <position position="129"/>
    </location>
</feature>
<proteinExistence type="inferred from homology"/>
<keyword evidence="8 12" id="KW-0028">Amino-acid biosynthesis</keyword>
<protein>
    <recommendedName>
        <fullName evidence="6 12">1-(5-phosphoribosyl)-5-[(5-phosphoribosylamino)methylideneamino] imidazole-4-carboxamide isomerase</fullName>
        <ecNumber evidence="5 12">5.3.1.16</ecNumber>
    </recommendedName>
    <alternativeName>
        <fullName evidence="11 12">Phosphoribosylformimino-5-aminoimidazole carboxamide ribotide isomerase</fullName>
    </alternativeName>
</protein>
<evidence type="ECO:0000256" key="13">
    <source>
        <dbReference type="RuleBase" id="RU003657"/>
    </source>
</evidence>
<dbReference type="Pfam" id="PF00977">
    <property type="entry name" value="His_biosynth"/>
    <property type="match status" value="1"/>
</dbReference>
<dbReference type="EC" id="5.3.1.16" evidence="5 12"/>
<comment type="pathway">
    <text evidence="3 12 14">Amino-acid biosynthesis; L-histidine biosynthesis; L-histidine from 5-phospho-alpha-D-ribose 1-diphosphate: step 4/9.</text>
</comment>
<reference evidence="15 16" key="3">
    <citation type="submission" date="2023-06" db="EMBL/GenBank/DDBJ databases">
        <authorList>
            <person name="Zeman M."/>
            <person name="Kubasova T."/>
            <person name="Jahodarova E."/>
            <person name="Nykrynova M."/>
            <person name="Rychlik I."/>
        </authorList>
    </citation>
    <scope>NUCLEOTIDE SEQUENCE [LARGE SCALE GENOMIC DNA]</scope>
    <source>
        <strain evidence="15 16">ET39</strain>
    </source>
</reference>
<dbReference type="InterPro" id="IPR006063">
    <property type="entry name" value="HisA_bact_arch"/>
</dbReference>
<comment type="subcellular location">
    <subcellularLocation>
        <location evidence="2 12 14">Cytoplasm</location>
    </subcellularLocation>
</comment>
<dbReference type="EMBL" id="JAUDCG010000009">
    <property type="protein sequence ID" value="MDM8156597.1"/>
    <property type="molecule type" value="Genomic_DNA"/>
</dbReference>
<sequence length="239" mass="25588">MIILPAIDIINGQPVRLYQGDYAQKEVVADSVRSLAQRFVDEGTCFLHLVDLDGAKAGRRVNAALIKEVAKTVGVPIEVGGGIRTLEDIADYIENGVERVILGTGAMEDATLLQEAVHRYGAQIAVGIDCKDGYACGRGWLSQSDLHYIDFAKQLEAMGVQTIIVTDISKDGTLQGPNMEMLQELKQAVRMHIIASGGVRDLTHIAALKKLDIYGAITGKAVVCGTLDLPAAIALCEEG</sequence>
<dbReference type="GO" id="GO:0003949">
    <property type="term" value="F:1-(5-phosphoribosyl)-5-[(5-phosphoribosylamino)methylideneamino]imidazole-4-carboxamide isomerase activity"/>
    <property type="evidence" value="ECO:0007669"/>
    <property type="project" value="UniProtKB-EC"/>
</dbReference>
<keyword evidence="10 12" id="KW-0413">Isomerase</keyword>
<evidence type="ECO:0000256" key="8">
    <source>
        <dbReference type="ARBA" id="ARBA00022605"/>
    </source>
</evidence>
<comment type="caution">
    <text evidence="15">The sequence shown here is derived from an EMBL/GenBank/DDBJ whole genome shotgun (WGS) entry which is preliminary data.</text>
</comment>
<keyword evidence="7 12" id="KW-0963">Cytoplasm</keyword>
<evidence type="ECO:0000256" key="10">
    <source>
        <dbReference type="ARBA" id="ARBA00023235"/>
    </source>
</evidence>
<gene>
    <name evidence="12 15" type="primary">hisA</name>
    <name evidence="15" type="ORF">QUV96_02965</name>
</gene>
<keyword evidence="9 12" id="KW-0368">Histidine biosynthesis</keyword>
<reference evidence="16" key="1">
    <citation type="submission" date="2023-06" db="EMBL/GenBank/DDBJ databases">
        <title>Identification and characterization of horizontal gene transfer across gut microbiota members of farm animals based on homology search.</title>
        <authorList>
            <person name="Zeman M."/>
            <person name="Kubasova T."/>
            <person name="Jahodarova E."/>
            <person name="Nykrynova M."/>
            <person name="Rychlik I."/>
        </authorList>
    </citation>
    <scope>NUCLEOTIDE SEQUENCE [LARGE SCALE GENOMIC DNA]</scope>
    <source>
        <strain evidence="16">ET39</strain>
    </source>
</reference>
<dbReference type="CDD" id="cd04732">
    <property type="entry name" value="HisA"/>
    <property type="match status" value="1"/>
</dbReference>
<dbReference type="Proteomes" id="UP001529340">
    <property type="component" value="Unassembled WGS sequence"/>
</dbReference>
<dbReference type="InterPro" id="IPR011060">
    <property type="entry name" value="RibuloseP-bd_barrel"/>
</dbReference>
<evidence type="ECO:0000313" key="16">
    <source>
        <dbReference type="Proteomes" id="UP001529340"/>
    </source>
</evidence>
<evidence type="ECO:0000256" key="5">
    <source>
        <dbReference type="ARBA" id="ARBA00012550"/>
    </source>
</evidence>
<dbReference type="Gene3D" id="3.20.20.70">
    <property type="entry name" value="Aldolase class I"/>
    <property type="match status" value="1"/>
</dbReference>
<dbReference type="InterPro" id="IPR006062">
    <property type="entry name" value="His_biosynth"/>
</dbReference>
<evidence type="ECO:0000256" key="12">
    <source>
        <dbReference type="HAMAP-Rule" id="MF_01014"/>
    </source>
</evidence>
<evidence type="ECO:0000256" key="3">
    <source>
        <dbReference type="ARBA" id="ARBA00005133"/>
    </source>
</evidence>
<evidence type="ECO:0000256" key="11">
    <source>
        <dbReference type="ARBA" id="ARBA00030547"/>
    </source>
</evidence>
<name>A0ABT7UAF4_9FIRM</name>
<evidence type="ECO:0000256" key="7">
    <source>
        <dbReference type="ARBA" id="ARBA00022490"/>
    </source>
</evidence>
<feature type="active site" description="Proton acceptor" evidence="12">
    <location>
        <position position="8"/>
    </location>
</feature>
<reference evidence="15 16" key="2">
    <citation type="submission" date="2023-06" db="EMBL/GenBank/DDBJ databases">
        <title>Identification and characterization of horizontal gene transfer across gut microbiota members of farm animals based on homology search.</title>
        <authorList>
            <person name="Schwarzerova J."/>
            <person name="Nykrynova M."/>
            <person name="Jureckova K."/>
            <person name="Cejkova D."/>
            <person name="Rychlik I."/>
        </authorList>
    </citation>
    <scope>NUCLEOTIDE SEQUENCE [LARGE SCALE GENOMIC DNA]</scope>
    <source>
        <strain evidence="15 16">ET39</strain>
    </source>
</reference>
<comment type="catalytic activity">
    <reaction evidence="1 12 14">
        <text>1-(5-phospho-beta-D-ribosyl)-5-[(5-phospho-beta-D-ribosylamino)methylideneamino]imidazole-4-carboxamide = 5-[(5-phospho-1-deoxy-D-ribulos-1-ylimino)methylamino]-1-(5-phospho-beta-D-ribosyl)imidazole-4-carboxamide</text>
        <dbReference type="Rhea" id="RHEA:15469"/>
        <dbReference type="ChEBI" id="CHEBI:58435"/>
        <dbReference type="ChEBI" id="CHEBI:58525"/>
        <dbReference type="EC" id="5.3.1.16"/>
    </reaction>
</comment>
<evidence type="ECO:0000256" key="4">
    <source>
        <dbReference type="ARBA" id="ARBA00009667"/>
    </source>
</evidence>
<dbReference type="NCBIfam" id="TIGR00007">
    <property type="entry name" value="1-(5-phosphoribosyl)-5-[(5-phosphoribosylamino)methylideneamino]imidazole-4-carboxamide isomerase"/>
    <property type="match status" value="1"/>
</dbReference>
<evidence type="ECO:0000256" key="6">
    <source>
        <dbReference type="ARBA" id="ARBA00018464"/>
    </source>
</evidence>
<dbReference type="InterPro" id="IPR013785">
    <property type="entry name" value="Aldolase_TIM"/>
</dbReference>
<comment type="similarity">
    <text evidence="4 12 13">Belongs to the HisA/HisF family.</text>
</comment>
<evidence type="ECO:0000256" key="1">
    <source>
        <dbReference type="ARBA" id="ARBA00000901"/>
    </source>
</evidence>
<accession>A0ABT7UAF4</accession>
<keyword evidence="16" id="KW-1185">Reference proteome</keyword>
<dbReference type="HAMAP" id="MF_01014">
    <property type="entry name" value="HisA"/>
    <property type="match status" value="1"/>
</dbReference>
<evidence type="ECO:0000256" key="9">
    <source>
        <dbReference type="ARBA" id="ARBA00023102"/>
    </source>
</evidence>
<dbReference type="RefSeq" id="WP_289607066.1">
    <property type="nucleotide sequence ID" value="NZ_JAUDCG010000009.1"/>
</dbReference>
<dbReference type="InterPro" id="IPR023016">
    <property type="entry name" value="HisA/PriA"/>
</dbReference>
<dbReference type="PANTHER" id="PTHR43090:SF2">
    <property type="entry name" value="1-(5-PHOSPHORIBOSYL)-5-[(5-PHOSPHORIBOSYLAMINO)METHYLIDENEAMINO] IMIDAZOLE-4-CARBOXAMIDE ISOMERASE"/>
    <property type="match status" value="1"/>
</dbReference>
<dbReference type="InterPro" id="IPR044524">
    <property type="entry name" value="Isoase_HisA-like"/>
</dbReference>
<evidence type="ECO:0000256" key="14">
    <source>
        <dbReference type="RuleBase" id="RU003658"/>
    </source>
</evidence>